<dbReference type="PANTHER" id="PTHR38436">
    <property type="entry name" value="POLYKETIDE CYCLASE SNOAL-LIKE DOMAIN"/>
    <property type="match status" value="1"/>
</dbReference>
<name>A0ABT0GQD8_9HYPH</name>
<gene>
    <name evidence="1" type="ORF">M0H32_02745</name>
</gene>
<evidence type="ECO:0000313" key="1">
    <source>
        <dbReference type="EMBL" id="MCK7611068.1"/>
    </source>
</evidence>
<dbReference type="Pfam" id="PF07366">
    <property type="entry name" value="SnoaL"/>
    <property type="match status" value="2"/>
</dbReference>
<protein>
    <submittedName>
        <fullName evidence="1">Ester cyclase</fullName>
    </submittedName>
</protein>
<dbReference type="RefSeq" id="WP_248150385.1">
    <property type="nucleotide sequence ID" value="NZ_JALNMJ010000001.1"/>
</dbReference>
<proteinExistence type="predicted"/>
<comment type="caution">
    <text evidence="1">The sequence shown here is derived from an EMBL/GenBank/DDBJ whole genome shotgun (WGS) entry which is preliminary data.</text>
</comment>
<dbReference type="InterPro" id="IPR032710">
    <property type="entry name" value="NTF2-like_dom_sf"/>
</dbReference>
<keyword evidence="2" id="KW-1185">Reference proteome</keyword>
<evidence type="ECO:0000313" key="2">
    <source>
        <dbReference type="Proteomes" id="UP001431221"/>
    </source>
</evidence>
<dbReference type="Proteomes" id="UP001431221">
    <property type="component" value="Unassembled WGS sequence"/>
</dbReference>
<dbReference type="InterPro" id="IPR009959">
    <property type="entry name" value="Cyclase_SnoaL-like"/>
</dbReference>
<reference evidence="1" key="1">
    <citation type="submission" date="2022-04" db="EMBL/GenBank/DDBJ databases">
        <title>Roseibium sp. CAU 1639 isolated from mud.</title>
        <authorList>
            <person name="Kim W."/>
        </authorList>
    </citation>
    <scope>NUCLEOTIDE SEQUENCE</scope>
    <source>
        <strain evidence="1">CAU 1639</strain>
    </source>
</reference>
<dbReference type="SUPFAM" id="SSF54427">
    <property type="entry name" value="NTF2-like"/>
    <property type="match status" value="2"/>
</dbReference>
<organism evidence="1 2">
    <name type="scientific">Roseibium sediminicola</name>
    <dbReference type="NCBI Taxonomy" id="2933272"/>
    <lineage>
        <taxon>Bacteria</taxon>
        <taxon>Pseudomonadati</taxon>
        <taxon>Pseudomonadota</taxon>
        <taxon>Alphaproteobacteria</taxon>
        <taxon>Hyphomicrobiales</taxon>
        <taxon>Stappiaceae</taxon>
        <taxon>Roseibium</taxon>
    </lineage>
</organism>
<sequence>MSDFRQAPHSFLNGIFATGSDADKELISKHLRDDVVFDVAFPVNRLEGCDAVVEGFYTPLKDAFSHVRRRDEIFIGGPNRRAPGGHWIASVTHYVGNFEKPLFGIQPSHHLVFLRSGEFYRVEPDGRISEAKIIFDLLDLMRQAGLFPLPQMLGTEMLFPGPATHDGVLPKGQANGEKTLDLCEAMLADLKAFDPENFTSKGQTGDDGYWHDDMLWYGPGGIGSNYRWSGFEKDHRAAFLTAFPDRVGGNHYCRIGDGNFAAVSGWPSMTMTHQGDYLGVKATGKPLTLRVMDFYRCAGGKIMENWVLLDYLELFHQMGVDLIERSQTAGKP</sequence>
<dbReference type="PANTHER" id="PTHR38436:SF1">
    <property type="entry name" value="ESTER CYCLASE"/>
    <property type="match status" value="1"/>
</dbReference>
<accession>A0ABT0GQD8</accession>
<dbReference type="Gene3D" id="3.10.450.50">
    <property type="match status" value="2"/>
</dbReference>
<dbReference type="EMBL" id="JALNMJ010000001">
    <property type="protein sequence ID" value="MCK7611068.1"/>
    <property type="molecule type" value="Genomic_DNA"/>
</dbReference>